<reference evidence="1 2" key="1">
    <citation type="submission" date="2015-07" db="EMBL/GenBank/DDBJ databases">
        <title>The genome of Melipona quadrifasciata.</title>
        <authorList>
            <person name="Pan H."/>
            <person name="Kapheim K."/>
        </authorList>
    </citation>
    <scope>NUCLEOTIDE SEQUENCE [LARGE SCALE GENOMIC DNA]</scope>
    <source>
        <strain evidence="1">0111107301</strain>
        <tissue evidence="1">Whole body</tissue>
    </source>
</reference>
<proteinExistence type="predicted"/>
<keyword evidence="2" id="KW-1185">Reference proteome</keyword>
<evidence type="ECO:0000313" key="2">
    <source>
        <dbReference type="Proteomes" id="UP000053105"/>
    </source>
</evidence>
<dbReference type="AlphaFoldDB" id="A0A0M8ZQM3"/>
<gene>
    <name evidence="1" type="ORF">WN51_07593</name>
</gene>
<dbReference type="EMBL" id="KQ435960">
    <property type="protein sequence ID" value="KOX67976.1"/>
    <property type="molecule type" value="Genomic_DNA"/>
</dbReference>
<name>A0A0M8ZQM3_9HYME</name>
<evidence type="ECO:0000313" key="1">
    <source>
        <dbReference type="EMBL" id="KOX67976.1"/>
    </source>
</evidence>
<dbReference type="Proteomes" id="UP000053105">
    <property type="component" value="Unassembled WGS sequence"/>
</dbReference>
<protein>
    <submittedName>
        <fullName evidence="1">Uncharacterized protein</fullName>
    </submittedName>
</protein>
<sequence>MDWHGAMSASGERPAVHPDCRRPIKISYVGLTLLNTVYPHSSPNYFYCWITVGRALLVSQQRILRELTGRSLTKKHLRCTASSSY</sequence>
<accession>A0A0M8ZQM3</accession>
<organism evidence="1 2">
    <name type="scientific">Melipona quadrifasciata</name>
    <dbReference type="NCBI Taxonomy" id="166423"/>
    <lineage>
        <taxon>Eukaryota</taxon>
        <taxon>Metazoa</taxon>
        <taxon>Ecdysozoa</taxon>
        <taxon>Arthropoda</taxon>
        <taxon>Hexapoda</taxon>
        <taxon>Insecta</taxon>
        <taxon>Pterygota</taxon>
        <taxon>Neoptera</taxon>
        <taxon>Endopterygota</taxon>
        <taxon>Hymenoptera</taxon>
        <taxon>Apocrita</taxon>
        <taxon>Aculeata</taxon>
        <taxon>Apoidea</taxon>
        <taxon>Anthophila</taxon>
        <taxon>Apidae</taxon>
        <taxon>Melipona</taxon>
    </lineage>
</organism>